<keyword evidence="4" id="KW-1185">Reference proteome</keyword>
<dbReference type="InterPro" id="IPR036779">
    <property type="entry name" value="LysM_dom_sf"/>
</dbReference>
<dbReference type="EMBL" id="BAABHC010000004">
    <property type="protein sequence ID" value="GAA4427840.1"/>
    <property type="molecule type" value="Genomic_DNA"/>
</dbReference>
<protein>
    <recommendedName>
        <fullName evidence="2">LysM domain-containing protein</fullName>
    </recommendedName>
</protein>
<comment type="caution">
    <text evidence="3">The sequence shown here is derived from an EMBL/GenBank/DDBJ whole genome shotgun (WGS) entry which is preliminary data.</text>
</comment>
<feature type="chain" id="PRO_5045707489" description="LysM domain-containing protein" evidence="1">
    <location>
        <begin position="27"/>
        <end position="348"/>
    </location>
</feature>
<dbReference type="Proteomes" id="UP001500552">
    <property type="component" value="Unassembled WGS sequence"/>
</dbReference>
<evidence type="ECO:0000256" key="1">
    <source>
        <dbReference type="SAM" id="SignalP"/>
    </source>
</evidence>
<dbReference type="Pfam" id="PF01551">
    <property type="entry name" value="Peptidase_M23"/>
    <property type="match status" value="1"/>
</dbReference>
<name>A0ABP8LG78_9BACT</name>
<dbReference type="SUPFAM" id="SSF54106">
    <property type="entry name" value="LysM domain"/>
    <property type="match status" value="1"/>
</dbReference>
<evidence type="ECO:0000313" key="4">
    <source>
        <dbReference type="Proteomes" id="UP001500552"/>
    </source>
</evidence>
<dbReference type="InterPro" id="IPR050570">
    <property type="entry name" value="Cell_wall_metabolism_enzyme"/>
</dbReference>
<feature type="domain" description="LysM" evidence="2">
    <location>
        <begin position="303"/>
        <end position="347"/>
    </location>
</feature>
<accession>A0ABP8LG78</accession>
<dbReference type="InterPro" id="IPR018392">
    <property type="entry name" value="LysM"/>
</dbReference>
<dbReference type="SMART" id="SM00257">
    <property type="entry name" value="LysM"/>
    <property type="match status" value="1"/>
</dbReference>
<dbReference type="CDD" id="cd00118">
    <property type="entry name" value="LysM"/>
    <property type="match status" value="1"/>
</dbReference>
<dbReference type="SUPFAM" id="SSF51261">
    <property type="entry name" value="Duplicated hybrid motif"/>
    <property type="match status" value="1"/>
</dbReference>
<dbReference type="Pfam" id="PF01476">
    <property type="entry name" value="LysM"/>
    <property type="match status" value="1"/>
</dbReference>
<sequence>MYKIKAPVTFLLFMLCLLGCTGGAAAQGKVKDLFKVKTPKIQYVRPDTTILIKYEDFPDEGSDADESVFFNPKKELSIVSEDTSELDLGEQHIVEMSEEVLVDSSWIKIAGYYAIWDTQNLNPYKMDGRQLQDTVDIKLYDLASNRTYDMPLEKTPITSHFGSRGGRWHYGTDIDLNTGDSIVAAFDGVVRINKWDGGGYGNYIVVRHYNGLETLYGHMSKAIAEPGNFVKAGELIGYGGSTGRSSGPHLHYEVRYQGNPIDPENIYDFPQYLLKGESFQITSALFTYYNKAKSGSSGGRRAAYHKIRKGDTLSGISKKYGVPVKQLTKLNGMSSRSTLRIGKSIRIR</sequence>
<dbReference type="Gene3D" id="3.10.350.10">
    <property type="entry name" value="LysM domain"/>
    <property type="match status" value="1"/>
</dbReference>
<dbReference type="PANTHER" id="PTHR21666">
    <property type="entry name" value="PEPTIDASE-RELATED"/>
    <property type="match status" value="1"/>
</dbReference>
<gene>
    <name evidence="3" type="ORF">GCM10023188_11410</name>
</gene>
<dbReference type="Gene3D" id="2.70.70.10">
    <property type="entry name" value="Glucose Permease (Domain IIA)"/>
    <property type="match status" value="1"/>
</dbReference>
<dbReference type="InterPro" id="IPR011055">
    <property type="entry name" value="Dup_hybrid_motif"/>
</dbReference>
<dbReference type="PANTHER" id="PTHR21666:SF270">
    <property type="entry name" value="MUREIN HYDROLASE ACTIVATOR ENVC"/>
    <property type="match status" value="1"/>
</dbReference>
<dbReference type="PROSITE" id="PS51782">
    <property type="entry name" value="LYSM"/>
    <property type="match status" value="1"/>
</dbReference>
<reference evidence="4" key="1">
    <citation type="journal article" date="2019" name="Int. J. Syst. Evol. Microbiol.">
        <title>The Global Catalogue of Microorganisms (GCM) 10K type strain sequencing project: providing services to taxonomists for standard genome sequencing and annotation.</title>
        <authorList>
            <consortium name="The Broad Institute Genomics Platform"/>
            <consortium name="The Broad Institute Genome Sequencing Center for Infectious Disease"/>
            <person name="Wu L."/>
            <person name="Ma J."/>
        </authorList>
    </citation>
    <scope>NUCLEOTIDE SEQUENCE [LARGE SCALE GENOMIC DNA]</scope>
    <source>
        <strain evidence="4">JCM 17926</strain>
    </source>
</reference>
<dbReference type="InterPro" id="IPR016047">
    <property type="entry name" value="M23ase_b-sheet_dom"/>
</dbReference>
<proteinExistence type="predicted"/>
<organism evidence="3 4">
    <name type="scientific">Pontibacter saemangeumensis</name>
    <dbReference type="NCBI Taxonomy" id="1084525"/>
    <lineage>
        <taxon>Bacteria</taxon>
        <taxon>Pseudomonadati</taxon>
        <taxon>Bacteroidota</taxon>
        <taxon>Cytophagia</taxon>
        <taxon>Cytophagales</taxon>
        <taxon>Hymenobacteraceae</taxon>
        <taxon>Pontibacter</taxon>
    </lineage>
</organism>
<dbReference type="RefSeq" id="WP_345157443.1">
    <property type="nucleotide sequence ID" value="NZ_BAABHC010000004.1"/>
</dbReference>
<dbReference type="CDD" id="cd12797">
    <property type="entry name" value="M23_peptidase"/>
    <property type="match status" value="1"/>
</dbReference>
<feature type="signal peptide" evidence="1">
    <location>
        <begin position="1"/>
        <end position="26"/>
    </location>
</feature>
<evidence type="ECO:0000259" key="2">
    <source>
        <dbReference type="PROSITE" id="PS51782"/>
    </source>
</evidence>
<keyword evidence="1" id="KW-0732">Signal</keyword>
<evidence type="ECO:0000313" key="3">
    <source>
        <dbReference type="EMBL" id="GAA4427840.1"/>
    </source>
</evidence>